<feature type="signal peptide" evidence="1">
    <location>
        <begin position="1"/>
        <end position="18"/>
    </location>
</feature>
<evidence type="ECO:0000313" key="2">
    <source>
        <dbReference type="EMBL" id="PSW13231.1"/>
    </source>
</evidence>
<dbReference type="AlphaFoldDB" id="A0A2T3NFD9"/>
<comment type="caution">
    <text evidence="2">The sequence shown here is derived from an EMBL/GenBank/DDBJ whole genome shotgun (WGS) entry which is preliminary data.</text>
</comment>
<protein>
    <submittedName>
        <fullName evidence="2">Uncharacterized protein</fullName>
    </submittedName>
</protein>
<gene>
    <name evidence="2" type="ORF">C9J01_10270</name>
</gene>
<reference evidence="2 3" key="1">
    <citation type="submission" date="2018-03" db="EMBL/GenBank/DDBJ databases">
        <title>Whole genome sequencing of Histamine producing bacteria.</title>
        <authorList>
            <person name="Butler K."/>
        </authorList>
    </citation>
    <scope>NUCLEOTIDE SEQUENCE [LARGE SCALE GENOMIC DNA]</scope>
    <source>
        <strain evidence="2 3">DSM 19138</strain>
    </source>
</reference>
<dbReference type="RefSeq" id="WP_107298056.1">
    <property type="nucleotide sequence ID" value="NZ_PYMB01000003.1"/>
</dbReference>
<dbReference type="Proteomes" id="UP000241346">
    <property type="component" value="Unassembled WGS sequence"/>
</dbReference>
<proteinExistence type="predicted"/>
<accession>A0A2T3NFD9</accession>
<dbReference type="EMBL" id="PYMB01000003">
    <property type="protein sequence ID" value="PSW13231.1"/>
    <property type="molecule type" value="Genomic_DNA"/>
</dbReference>
<evidence type="ECO:0000256" key="1">
    <source>
        <dbReference type="SAM" id="SignalP"/>
    </source>
</evidence>
<keyword evidence="1" id="KW-0732">Signal</keyword>
<sequence>MKYLQITLVLIASAAANATAWGDCRYGAEDIRKMHDVKKVKSEVVESNLLTTKCKHTFIDKRGKKVERITMHTKGNRK</sequence>
<feature type="chain" id="PRO_5015666030" evidence="1">
    <location>
        <begin position="19"/>
        <end position="78"/>
    </location>
</feature>
<name>A0A2T3NFD9_9GAMM</name>
<evidence type="ECO:0000313" key="3">
    <source>
        <dbReference type="Proteomes" id="UP000241346"/>
    </source>
</evidence>
<organism evidence="2 3">
    <name type="scientific">Photobacterium rosenbergii</name>
    <dbReference type="NCBI Taxonomy" id="294936"/>
    <lineage>
        <taxon>Bacteria</taxon>
        <taxon>Pseudomonadati</taxon>
        <taxon>Pseudomonadota</taxon>
        <taxon>Gammaproteobacteria</taxon>
        <taxon>Vibrionales</taxon>
        <taxon>Vibrionaceae</taxon>
        <taxon>Photobacterium</taxon>
    </lineage>
</organism>